<organism evidence="1 2">
    <name type="scientific">Shewanella vesiculosa</name>
    <dbReference type="NCBI Taxonomy" id="518738"/>
    <lineage>
        <taxon>Bacteria</taxon>
        <taxon>Pseudomonadati</taxon>
        <taxon>Pseudomonadota</taxon>
        <taxon>Gammaproteobacteria</taxon>
        <taxon>Alteromonadales</taxon>
        <taxon>Shewanellaceae</taxon>
        <taxon>Shewanella</taxon>
    </lineage>
</organism>
<reference evidence="1 2" key="1">
    <citation type="submission" date="2024-05" db="EMBL/GenBank/DDBJ databases">
        <title>Genome sequencing of Marine Estuary Bacteria, Shewanella vesiculosa and S. baltica, and Pseudomonas syringae.</title>
        <authorList>
            <person name="Gurung A."/>
            <person name="Maclea K.S."/>
        </authorList>
    </citation>
    <scope>NUCLEOTIDE SEQUENCE [LARGE SCALE GENOMIC DNA]</scope>
    <source>
        <strain evidence="1 2">1A</strain>
    </source>
</reference>
<dbReference type="EMBL" id="JBDPZN010000020">
    <property type="protein sequence ID" value="MEO3684640.1"/>
    <property type="molecule type" value="Genomic_DNA"/>
</dbReference>
<gene>
    <name evidence="1" type="ORF">ABHN84_20460</name>
</gene>
<proteinExistence type="predicted"/>
<comment type="caution">
    <text evidence="1">The sequence shown here is derived from an EMBL/GenBank/DDBJ whole genome shotgun (WGS) entry which is preliminary data.</text>
</comment>
<dbReference type="Proteomes" id="UP001477278">
    <property type="component" value="Unassembled WGS sequence"/>
</dbReference>
<evidence type="ECO:0000313" key="1">
    <source>
        <dbReference type="EMBL" id="MEO3684640.1"/>
    </source>
</evidence>
<accession>A0ABV0FUY1</accession>
<evidence type="ECO:0000313" key="2">
    <source>
        <dbReference type="Proteomes" id="UP001477278"/>
    </source>
</evidence>
<protein>
    <submittedName>
        <fullName evidence="1">Uncharacterized protein</fullName>
    </submittedName>
</protein>
<name>A0ABV0FUY1_9GAMM</name>
<keyword evidence="2" id="KW-1185">Reference proteome</keyword>
<sequence>MSQKVDSILRTVAQLSPEEKAELMYKVSGRNSGFGNDFEFSQKGGAPDAINFAPRSGARCPVCGK</sequence>
<dbReference type="RefSeq" id="WP_347691026.1">
    <property type="nucleotide sequence ID" value="NZ_JBDPZN010000020.1"/>
</dbReference>